<dbReference type="PANTHER" id="PTHR12993">
    <property type="entry name" value="N-ACETYLGLUCOSAMINYL-PHOSPHATIDYLINOSITOL DE-N-ACETYLASE-RELATED"/>
    <property type="match status" value="1"/>
</dbReference>
<dbReference type="InterPro" id="IPR003737">
    <property type="entry name" value="GlcNAc_PI_deacetylase-related"/>
</dbReference>
<dbReference type="RefSeq" id="WP_170034628.1">
    <property type="nucleotide sequence ID" value="NZ_JABDTL010000001.1"/>
</dbReference>
<organism evidence="1 2">
    <name type="scientific">Longimicrobium terrae</name>
    <dbReference type="NCBI Taxonomy" id="1639882"/>
    <lineage>
        <taxon>Bacteria</taxon>
        <taxon>Pseudomonadati</taxon>
        <taxon>Gemmatimonadota</taxon>
        <taxon>Longimicrobiia</taxon>
        <taxon>Longimicrobiales</taxon>
        <taxon>Longimicrobiaceae</taxon>
        <taxon>Longimicrobium</taxon>
    </lineage>
</organism>
<dbReference type="Proteomes" id="UP000582837">
    <property type="component" value="Unassembled WGS sequence"/>
</dbReference>
<dbReference type="Gene3D" id="3.40.50.10320">
    <property type="entry name" value="LmbE-like"/>
    <property type="match status" value="1"/>
</dbReference>
<dbReference type="EMBL" id="JACHIA010000005">
    <property type="protein sequence ID" value="MBB6070729.1"/>
    <property type="molecule type" value="Genomic_DNA"/>
</dbReference>
<comment type="caution">
    <text evidence="1">The sequence shown here is derived from an EMBL/GenBank/DDBJ whole genome shotgun (WGS) entry which is preliminary data.</text>
</comment>
<name>A0A841GYD2_9BACT</name>
<dbReference type="SUPFAM" id="SSF102588">
    <property type="entry name" value="LmbE-like"/>
    <property type="match status" value="1"/>
</dbReference>
<evidence type="ECO:0000313" key="1">
    <source>
        <dbReference type="EMBL" id="MBB6070729.1"/>
    </source>
</evidence>
<evidence type="ECO:0000313" key="2">
    <source>
        <dbReference type="Proteomes" id="UP000582837"/>
    </source>
</evidence>
<gene>
    <name evidence="1" type="ORF">HNQ61_002350</name>
</gene>
<sequence length="286" mass="30360">MPDSANPFLRWLADGGPAPRLLVAFAHPDDETIGAGGVLRRLGDARLVCVTDGAPHRREWWGDPSLNSREEYAAVRRRELRAALAVVGIGAERVCGFGVADQEASAHLAHIARRMAGEIAAAQPDAVLAPAYEGGHPDHDAVAFAVHAACALLAAEGRRCPAIVEYPLYHAEEERMVVGSWLPGAEAGAVTVRLSDEEQAAKREMIACHASQSATLAQFPVDAERFRPAPAYDFRQPPHAGQLNYEVFGWADGAAWRSRAADALRELGIGPADGANGFGALIGVPA</sequence>
<dbReference type="GO" id="GO:0016811">
    <property type="term" value="F:hydrolase activity, acting on carbon-nitrogen (but not peptide) bonds, in linear amides"/>
    <property type="evidence" value="ECO:0007669"/>
    <property type="project" value="TreeGrafter"/>
</dbReference>
<keyword evidence="2" id="KW-1185">Reference proteome</keyword>
<dbReference type="Pfam" id="PF02585">
    <property type="entry name" value="PIG-L"/>
    <property type="match status" value="1"/>
</dbReference>
<protein>
    <submittedName>
        <fullName evidence="1">LmbE family N-acetylglucosaminyl deacetylase</fullName>
    </submittedName>
</protein>
<dbReference type="PANTHER" id="PTHR12993:SF29">
    <property type="entry name" value="BLR3841 PROTEIN"/>
    <property type="match status" value="1"/>
</dbReference>
<dbReference type="InterPro" id="IPR024078">
    <property type="entry name" value="LmbE-like_dom_sf"/>
</dbReference>
<proteinExistence type="predicted"/>
<reference evidence="1 2" key="1">
    <citation type="submission" date="2020-08" db="EMBL/GenBank/DDBJ databases">
        <title>Genomic Encyclopedia of Type Strains, Phase IV (KMG-IV): sequencing the most valuable type-strain genomes for metagenomic binning, comparative biology and taxonomic classification.</title>
        <authorList>
            <person name="Goeker M."/>
        </authorList>
    </citation>
    <scope>NUCLEOTIDE SEQUENCE [LARGE SCALE GENOMIC DNA]</scope>
    <source>
        <strain evidence="1 2">DSM 29007</strain>
    </source>
</reference>
<accession>A0A841GYD2</accession>
<dbReference type="AlphaFoldDB" id="A0A841GYD2"/>